<evidence type="ECO:0000256" key="2">
    <source>
        <dbReference type="ARBA" id="ARBA00022490"/>
    </source>
</evidence>
<dbReference type="InterPro" id="IPR032108">
    <property type="entry name" value="CLIP1_ZNF"/>
</dbReference>
<keyword evidence="4 6" id="KW-0175">Coiled coil</keyword>
<dbReference type="SUPFAM" id="SSF74924">
    <property type="entry name" value="Cap-Gly domain"/>
    <property type="match status" value="1"/>
</dbReference>
<feature type="region of interest" description="Disordered" evidence="7">
    <location>
        <begin position="595"/>
        <end position="656"/>
    </location>
</feature>
<feature type="region of interest" description="Disordered" evidence="7">
    <location>
        <begin position="487"/>
        <end position="516"/>
    </location>
</feature>
<gene>
    <name evidence="9" type="ORF">FKW77_010519</name>
</gene>
<feature type="compositionally biased region" description="Low complexity" evidence="7">
    <location>
        <begin position="285"/>
        <end position="299"/>
    </location>
</feature>
<comment type="subcellular location">
    <subcellularLocation>
        <location evidence="1">Cytoplasm</location>
        <location evidence="1">Cytoskeleton</location>
    </subcellularLocation>
</comment>
<accession>A0A517KXT1</accession>
<evidence type="ECO:0000313" key="10">
    <source>
        <dbReference type="Proteomes" id="UP000316270"/>
    </source>
</evidence>
<dbReference type="STRING" id="50376.A0A517KXT1"/>
<feature type="region of interest" description="Disordered" evidence="7">
    <location>
        <begin position="735"/>
        <end position="764"/>
    </location>
</feature>
<evidence type="ECO:0000256" key="4">
    <source>
        <dbReference type="ARBA" id="ARBA00023054"/>
    </source>
</evidence>
<dbReference type="PROSITE" id="PS50245">
    <property type="entry name" value="CAP_GLY_2"/>
    <property type="match status" value="1"/>
</dbReference>
<evidence type="ECO:0000256" key="1">
    <source>
        <dbReference type="ARBA" id="ARBA00004245"/>
    </source>
</evidence>
<dbReference type="InterPro" id="IPR000938">
    <property type="entry name" value="CAP-Gly_domain"/>
</dbReference>
<feature type="compositionally biased region" description="Basic and acidic residues" evidence="7">
    <location>
        <begin position="612"/>
        <end position="624"/>
    </location>
</feature>
<dbReference type="SMART" id="SM01052">
    <property type="entry name" value="CAP_GLY"/>
    <property type="match status" value="1"/>
</dbReference>
<feature type="compositionally biased region" description="Polar residues" evidence="7">
    <location>
        <begin position="44"/>
        <end position="59"/>
    </location>
</feature>
<feature type="region of interest" description="Disordered" evidence="7">
    <location>
        <begin position="1"/>
        <end position="26"/>
    </location>
</feature>
<keyword evidence="3" id="KW-0493">Microtubule</keyword>
<keyword evidence="10" id="KW-1185">Reference proteome</keyword>
<evidence type="ECO:0000256" key="7">
    <source>
        <dbReference type="SAM" id="MobiDB-lite"/>
    </source>
</evidence>
<evidence type="ECO:0000256" key="6">
    <source>
        <dbReference type="SAM" id="Coils"/>
    </source>
</evidence>
<dbReference type="Proteomes" id="UP000316270">
    <property type="component" value="Chromosome 1"/>
</dbReference>
<dbReference type="OrthoDB" id="2130750at2759"/>
<feature type="compositionally biased region" description="Pro residues" evidence="7">
    <location>
        <begin position="739"/>
        <end position="749"/>
    </location>
</feature>
<feature type="domain" description="CAP-Gly" evidence="8">
    <location>
        <begin position="87"/>
        <end position="133"/>
    </location>
</feature>
<reference evidence="9 10" key="1">
    <citation type="submission" date="2019-07" db="EMBL/GenBank/DDBJ databases">
        <title>Finished genome of Venturia effusa.</title>
        <authorList>
            <person name="Young C.A."/>
            <person name="Cox M.P."/>
            <person name="Ganley A.R.D."/>
            <person name="David W.J."/>
        </authorList>
    </citation>
    <scope>NUCLEOTIDE SEQUENCE [LARGE SCALE GENOMIC DNA]</scope>
    <source>
        <strain evidence="10">albino</strain>
    </source>
</reference>
<sequence length="789" mass="85106">MQTPFRSRLGARPSLREQNINTASSPNLNLTASTAIARKASLNALTGGSQPSTPGSNSMAGGDGHDIDVGDTVDVPGGMYGTVKFVGAVRGKKGNFAGVELAREFAARGKNDGDVDGVRYFQTSLPGAGIFLPIYRATRRSSLASAATFPPTPTTPKYHNFGSDHTSPPKTLPKFSQSVGPGVRPSSPLFKPKRPSLPRPESPYRNKPTLQPTTGRRPSLGQPSFSKSQIGAPRFTPTPAPKPVPTKSKTPQPQSRPYSRNNSRLGFLDESAESTPTPGPNMARSSDGSAAGSGVSSGSTFTPAGKHVSNDNNGEIKRLKSKLAERDKQLKEQAASLADMENSLQELQSLIPADGSMHTGNQSGGSMQDADTAQLRATIREKNEKIAMLTAEFDAHRADFRSTIDTLEMASTETERVYEKKVEELLGELRDFQHGSEDVESVAQQLKQLEELVQELEEGLEDARRGEAEARGEVEFLRGEVERTRAELRREKEKTVEAMKGAATNGTASPNDSRDIEQRDDEIRGLKAIIHSLSSGAVSPEVERPSLVRNPGTFPGMTDDAVTRLEREKKDLQALVERKAAREEELEREVARLRGDEQRSSVISNGFSDRTATQEKRSSDRDSKGTVVNWRGSSGRLDGPPLTPMKETDTASTRSTGSGMLWCEICETSGHDILTCIGMEKNPSHNGEIKHNGATDTESVAARLHSASISSQDPDKPRPLGVLNKKPSVASLHSLPPISGAPPNMPLPNPFDASVIAGKDGSRDPGKWCALCERDGHDSINCSFEDNFD</sequence>
<feature type="compositionally biased region" description="Polar residues" evidence="7">
    <location>
        <begin position="255"/>
        <end position="264"/>
    </location>
</feature>
<dbReference type="Pfam" id="PF16641">
    <property type="entry name" value="CLIP1_ZNF"/>
    <property type="match status" value="1"/>
</dbReference>
<feature type="region of interest" description="Disordered" evidence="7">
    <location>
        <begin position="146"/>
        <end position="314"/>
    </location>
</feature>
<keyword evidence="5" id="KW-0206">Cytoskeleton</keyword>
<proteinExistence type="predicted"/>
<feature type="compositionally biased region" description="Polar residues" evidence="7">
    <location>
        <begin position="16"/>
        <end position="26"/>
    </location>
</feature>
<dbReference type="Pfam" id="PF01302">
    <property type="entry name" value="CAP_GLY"/>
    <property type="match status" value="1"/>
</dbReference>
<dbReference type="AlphaFoldDB" id="A0A517KXT1"/>
<evidence type="ECO:0000256" key="5">
    <source>
        <dbReference type="ARBA" id="ARBA00023212"/>
    </source>
</evidence>
<protein>
    <recommendedName>
        <fullName evidence="8">CAP-Gly domain-containing protein</fullName>
    </recommendedName>
</protein>
<feature type="compositionally biased region" description="Polar residues" evidence="7">
    <location>
        <begin position="600"/>
        <end position="611"/>
    </location>
</feature>
<evidence type="ECO:0000313" key="9">
    <source>
        <dbReference type="EMBL" id="QDS68191.1"/>
    </source>
</evidence>
<feature type="compositionally biased region" description="Polar residues" evidence="7">
    <location>
        <begin position="208"/>
        <end position="229"/>
    </location>
</feature>
<feature type="region of interest" description="Disordered" evidence="7">
    <location>
        <begin position="44"/>
        <end position="69"/>
    </location>
</feature>
<dbReference type="EMBL" id="CP042185">
    <property type="protein sequence ID" value="QDS68191.1"/>
    <property type="molecule type" value="Genomic_DNA"/>
</dbReference>
<organism evidence="9 10">
    <name type="scientific">Venturia effusa</name>
    <dbReference type="NCBI Taxonomy" id="50376"/>
    <lineage>
        <taxon>Eukaryota</taxon>
        <taxon>Fungi</taxon>
        <taxon>Dikarya</taxon>
        <taxon>Ascomycota</taxon>
        <taxon>Pezizomycotina</taxon>
        <taxon>Dothideomycetes</taxon>
        <taxon>Pleosporomycetidae</taxon>
        <taxon>Venturiales</taxon>
        <taxon>Venturiaceae</taxon>
        <taxon>Venturia</taxon>
    </lineage>
</organism>
<evidence type="ECO:0000259" key="8">
    <source>
        <dbReference type="PROSITE" id="PS50245"/>
    </source>
</evidence>
<feature type="coiled-coil region" evidence="6">
    <location>
        <begin position="330"/>
        <end position="399"/>
    </location>
</feature>
<name>A0A517KXT1_9PEZI</name>
<dbReference type="InterPro" id="IPR036859">
    <property type="entry name" value="CAP-Gly_dom_sf"/>
</dbReference>
<feature type="compositionally biased region" description="Polar residues" evidence="7">
    <location>
        <begin position="163"/>
        <end position="179"/>
    </location>
</feature>
<dbReference type="GO" id="GO:0005874">
    <property type="term" value="C:microtubule"/>
    <property type="evidence" value="ECO:0007669"/>
    <property type="project" value="UniProtKB-KW"/>
</dbReference>
<keyword evidence="2" id="KW-0963">Cytoplasm</keyword>
<evidence type="ECO:0000256" key="3">
    <source>
        <dbReference type="ARBA" id="ARBA00022701"/>
    </source>
</evidence>
<dbReference type="Gene3D" id="2.30.30.190">
    <property type="entry name" value="CAP Gly-rich-like domain"/>
    <property type="match status" value="1"/>
</dbReference>
<feature type="compositionally biased region" description="Basic and acidic residues" evidence="7">
    <location>
        <begin position="487"/>
        <end position="497"/>
    </location>
</feature>